<dbReference type="PANTHER" id="PTHR30432">
    <property type="entry name" value="TRANSCRIPTIONAL REGULATOR MODE"/>
    <property type="match status" value="1"/>
</dbReference>
<organism evidence="2 3">
    <name type="scientific">Marinobacter zhejiangensis</name>
    <dbReference type="NCBI Taxonomy" id="488535"/>
    <lineage>
        <taxon>Bacteria</taxon>
        <taxon>Pseudomonadati</taxon>
        <taxon>Pseudomonadota</taxon>
        <taxon>Gammaproteobacteria</taxon>
        <taxon>Pseudomonadales</taxon>
        <taxon>Marinobacteraceae</taxon>
        <taxon>Marinobacter</taxon>
    </lineage>
</organism>
<dbReference type="InterPro" id="IPR000847">
    <property type="entry name" value="LysR_HTH_N"/>
</dbReference>
<dbReference type="RefSeq" id="WP_092020066.1">
    <property type="nucleotide sequence ID" value="NZ_FOUE01000001.1"/>
</dbReference>
<name>A0A1I4L3V3_9GAMM</name>
<evidence type="ECO:0000313" key="3">
    <source>
        <dbReference type="Proteomes" id="UP000198519"/>
    </source>
</evidence>
<keyword evidence="3" id="KW-1185">Reference proteome</keyword>
<evidence type="ECO:0000259" key="1">
    <source>
        <dbReference type="Pfam" id="PF00126"/>
    </source>
</evidence>
<dbReference type="Gene3D" id="1.10.10.10">
    <property type="entry name" value="Winged helix-like DNA-binding domain superfamily/Winged helix DNA-binding domain"/>
    <property type="match status" value="1"/>
</dbReference>
<dbReference type="Pfam" id="PF00126">
    <property type="entry name" value="HTH_1"/>
    <property type="match status" value="1"/>
</dbReference>
<feature type="domain" description="HTH lysR-type" evidence="1">
    <location>
        <begin position="27"/>
        <end position="87"/>
    </location>
</feature>
<dbReference type="Proteomes" id="UP000198519">
    <property type="component" value="Unassembled WGS sequence"/>
</dbReference>
<dbReference type="SUPFAM" id="SSF46785">
    <property type="entry name" value="Winged helix' DNA-binding domain"/>
    <property type="match status" value="1"/>
</dbReference>
<protein>
    <submittedName>
        <fullName evidence="2">Molybdate transport system regulatory protein</fullName>
    </submittedName>
</protein>
<reference evidence="3" key="1">
    <citation type="submission" date="2016-10" db="EMBL/GenBank/DDBJ databases">
        <authorList>
            <person name="Varghese N."/>
            <person name="Submissions S."/>
        </authorList>
    </citation>
    <scope>NUCLEOTIDE SEQUENCE [LARGE SCALE GENOMIC DNA]</scope>
    <source>
        <strain evidence="3">CGMCC 1.7061</strain>
    </source>
</reference>
<evidence type="ECO:0000313" key="2">
    <source>
        <dbReference type="EMBL" id="SFL85327.1"/>
    </source>
</evidence>
<dbReference type="PANTHER" id="PTHR30432:SF1">
    <property type="entry name" value="DNA-BINDING TRANSCRIPTIONAL DUAL REGULATOR MODE"/>
    <property type="match status" value="1"/>
</dbReference>
<accession>A0A1I4L3V3</accession>
<dbReference type="GO" id="GO:0003700">
    <property type="term" value="F:DNA-binding transcription factor activity"/>
    <property type="evidence" value="ECO:0007669"/>
    <property type="project" value="InterPro"/>
</dbReference>
<dbReference type="OrthoDB" id="9800709at2"/>
<dbReference type="InterPro" id="IPR051815">
    <property type="entry name" value="Molybdate_resp_trans_reg"/>
</dbReference>
<sequence>MPDHPHLVPRLRLKLGQDIALGPGKAQLLDAIAQGHSISAAAKSLGMSYRRAWLLVDTMNRCFKAPLVTTATGGRHGGGAQLSELGRQVLDLYQQYQQTVQACAELRALEQLLAPPTETNEQP</sequence>
<proteinExistence type="predicted"/>
<dbReference type="AlphaFoldDB" id="A0A1I4L3V3"/>
<dbReference type="InterPro" id="IPR036388">
    <property type="entry name" value="WH-like_DNA-bd_sf"/>
</dbReference>
<dbReference type="STRING" id="488535.SAMN04487963_0231"/>
<gene>
    <name evidence="2" type="ORF">SAMN04487963_0231</name>
</gene>
<dbReference type="InterPro" id="IPR036390">
    <property type="entry name" value="WH_DNA-bd_sf"/>
</dbReference>
<dbReference type="EMBL" id="FOUE01000001">
    <property type="protein sequence ID" value="SFL85327.1"/>
    <property type="molecule type" value="Genomic_DNA"/>
</dbReference>